<gene>
    <name evidence="1" type="primary">Vigan.06G020400</name>
    <name evidence="1" type="ORF">VIGAN_06020400</name>
</gene>
<keyword evidence="2" id="KW-1185">Reference proteome</keyword>
<reference evidence="1 2" key="1">
    <citation type="journal article" date="2015" name="Sci. Rep.">
        <title>The power of single molecule real-time sequencing technology in the de novo assembly of a eukaryotic genome.</title>
        <authorList>
            <person name="Sakai H."/>
            <person name="Naito K."/>
            <person name="Ogiso-Tanaka E."/>
            <person name="Takahashi Y."/>
            <person name="Iseki K."/>
            <person name="Muto C."/>
            <person name="Satou K."/>
            <person name="Teruya K."/>
            <person name="Shiroma A."/>
            <person name="Shimoji M."/>
            <person name="Hirano T."/>
            <person name="Itoh T."/>
            <person name="Kaga A."/>
            <person name="Tomooka N."/>
        </authorList>
    </citation>
    <scope>NUCLEOTIDE SEQUENCE [LARGE SCALE GENOMIC DNA]</scope>
    <source>
        <strain evidence="2">cv. Shumari</strain>
    </source>
</reference>
<evidence type="ECO:0000313" key="2">
    <source>
        <dbReference type="Proteomes" id="UP000291084"/>
    </source>
</evidence>
<name>A0A0S3S8X0_PHAAN</name>
<organism evidence="1 2">
    <name type="scientific">Vigna angularis var. angularis</name>
    <dbReference type="NCBI Taxonomy" id="157739"/>
    <lineage>
        <taxon>Eukaryota</taxon>
        <taxon>Viridiplantae</taxon>
        <taxon>Streptophyta</taxon>
        <taxon>Embryophyta</taxon>
        <taxon>Tracheophyta</taxon>
        <taxon>Spermatophyta</taxon>
        <taxon>Magnoliopsida</taxon>
        <taxon>eudicotyledons</taxon>
        <taxon>Gunneridae</taxon>
        <taxon>Pentapetalae</taxon>
        <taxon>rosids</taxon>
        <taxon>fabids</taxon>
        <taxon>Fabales</taxon>
        <taxon>Fabaceae</taxon>
        <taxon>Papilionoideae</taxon>
        <taxon>50 kb inversion clade</taxon>
        <taxon>NPAAA clade</taxon>
        <taxon>indigoferoid/millettioid clade</taxon>
        <taxon>Phaseoleae</taxon>
        <taxon>Vigna</taxon>
    </lineage>
</organism>
<feature type="non-terminal residue" evidence="1">
    <location>
        <position position="1"/>
    </location>
</feature>
<proteinExistence type="predicted"/>
<accession>A0A0S3S8X0</accession>
<dbReference type="AlphaFoldDB" id="A0A0S3S8X0"/>
<dbReference type="EMBL" id="AP015039">
    <property type="protein sequence ID" value="BAT89286.1"/>
    <property type="molecule type" value="Genomic_DNA"/>
</dbReference>
<sequence length="82" mass="8990">STTFVALSESPLPPHLQTTSFIFTNTYSTKASPPSEPCSRLCSLPLHLQNTKLVRHDCQLKQSLTIVSWSPRTKCMTTAGIG</sequence>
<evidence type="ECO:0000313" key="1">
    <source>
        <dbReference type="EMBL" id="BAT89286.1"/>
    </source>
</evidence>
<protein>
    <submittedName>
        <fullName evidence="1">Uncharacterized protein</fullName>
    </submittedName>
</protein>
<dbReference type="Proteomes" id="UP000291084">
    <property type="component" value="Chromosome 6"/>
</dbReference>